<dbReference type="PANTHER" id="PTHR20854">
    <property type="entry name" value="INOSITOL MONOPHOSPHATASE"/>
    <property type="match status" value="1"/>
</dbReference>
<comment type="cofactor">
    <cofactor evidence="1">
        <name>Mg(2+)</name>
        <dbReference type="ChEBI" id="CHEBI:18420"/>
    </cofactor>
</comment>
<dbReference type="SUPFAM" id="SSF56655">
    <property type="entry name" value="Carbohydrate phosphatase"/>
    <property type="match status" value="1"/>
</dbReference>
<feature type="binding site" evidence="1">
    <location>
        <position position="256"/>
    </location>
    <ligand>
        <name>Mg(2+)</name>
        <dbReference type="ChEBI" id="CHEBI:18420"/>
        <label>1</label>
        <note>catalytic</note>
    </ligand>
</feature>
<dbReference type="PANTHER" id="PTHR20854:SF4">
    <property type="entry name" value="INOSITOL-1-MONOPHOSPHATASE-RELATED"/>
    <property type="match status" value="1"/>
</dbReference>
<evidence type="ECO:0000313" key="2">
    <source>
        <dbReference type="EMBL" id="OZG51547.1"/>
    </source>
</evidence>
<dbReference type="Pfam" id="PF00459">
    <property type="entry name" value="Inositol_P"/>
    <property type="match status" value="1"/>
</dbReference>
<name>A0A261EXH7_9BIFI</name>
<accession>A0A261EXH7</accession>
<dbReference type="Gene3D" id="3.40.190.80">
    <property type="match status" value="1"/>
</dbReference>
<protein>
    <submittedName>
        <fullName evidence="2">Inositol monophosphatase</fullName>
    </submittedName>
</protein>
<gene>
    <name evidence="2" type="ORF">PSRA_0944</name>
</gene>
<dbReference type="AlphaFoldDB" id="A0A261EXH7"/>
<keyword evidence="1" id="KW-0460">Magnesium</keyword>
<sequence>MRNIITPTPTGGQGSEEPVDAQKALETSDTNLMRSLTFDISQVATQAGAQALRMQLRPHSTQARQEEPGKAYTTDVNDAIMDFLRAKVSAINPLNGFWEDGGGDRTPGNRFWSLCPLDGAINFMRNLSEWTITIAILEVNGQGEVYPILGVVYAPALGLMYLAARGEGAIRIRRTPQGEEKREAVIPSATRSLDGSMICFGMSYFPEESKQVLEKAASLAGHPADIKRIGPASLDLCKVADGTYDAYFESALHSWDVPAVAAATAVVWEAQGTLERWDGGKIRWSSDNDVLATNGLLRDELIPYLTGTPGAGAGTGA</sequence>
<feature type="binding site" evidence="1">
    <location>
        <position position="118"/>
    </location>
    <ligand>
        <name>Mg(2+)</name>
        <dbReference type="ChEBI" id="CHEBI:18420"/>
        <label>1</label>
        <note>catalytic</note>
    </ligand>
</feature>
<proteinExistence type="predicted"/>
<evidence type="ECO:0000313" key="3">
    <source>
        <dbReference type="Proteomes" id="UP000216725"/>
    </source>
</evidence>
<dbReference type="GO" id="GO:0008934">
    <property type="term" value="F:inositol monophosphate 1-phosphatase activity"/>
    <property type="evidence" value="ECO:0007669"/>
    <property type="project" value="TreeGrafter"/>
</dbReference>
<dbReference type="Proteomes" id="UP000216725">
    <property type="component" value="Unassembled WGS sequence"/>
</dbReference>
<dbReference type="EMBL" id="MWWR01000007">
    <property type="protein sequence ID" value="OZG51547.1"/>
    <property type="molecule type" value="Genomic_DNA"/>
</dbReference>
<comment type="caution">
    <text evidence="2">The sequence shown here is derived from an EMBL/GenBank/DDBJ whole genome shotgun (WGS) entry which is preliminary data.</text>
</comment>
<dbReference type="GO" id="GO:0046872">
    <property type="term" value="F:metal ion binding"/>
    <property type="evidence" value="ECO:0007669"/>
    <property type="project" value="UniProtKB-KW"/>
</dbReference>
<dbReference type="GO" id="GO:0006020">
    <property type="term" value="P:inositol metabolic process"/>
    <property type="evidence" value="ECO:0007669"/>
    <property type="project" value="TreeGrafter"/>
</dbReference>
<feature type="binding site" evidence="1">
    <location>
        <position position="117"/>
    </location>
    <ligand>
        <name>Mg(2+)</name>
        <dbReference type="ChEBI" id="CHEBI:18420"/>
        <label>1</label>
        <note>catalytic</note>
    </ligand>
</feature>
<reference evidence="2 3" key="1">
    <citation type="journal article" date="2017" name="BMC Genomics">
        <title>Comparative genomic and phylogenomic analyses of the Bifidobacteriaceae family.</title>
        <authorList>
            <person name="Lugli G.A."/>
            <person name="Milani C."/>
            <person name="Turroni F."/>
            <person name="Duranti S."/>
            <person name="Mancabelli L."/>
            <person name="Mangifesta M."/>
            <person name="Ferrario C."/>
            <person name="Modesto M."/>
            <person name="Mattarelli P."/>
            <person name="Jiri K."/>
            <person name="van Sinderen D."/>
            <person name="Ventura M."/>
        </authorList>
    </citation>
    <scope>NUCLEOTIDE SEQUENCE [LARGE SCALE GENOMIC DNA]</scope>
    <source>
        <strain evidence="2 3">DSM 24742</strain>
    </source>
</reference>
<organism evidence="2 3">
    <name type="scientific">Pseudoscardovia radai</name>
    <dbReference type="NCBI Taxonomy" id="987066"/>
    <lineage>
        <taxon>Bacteria</taxon>
        <taxon>Bacillati</taxon>
        <taxon>Actinomycetota</taxon>
        <taxon>Actinomycetes</taxon>
        <taxon>Bifidobacteriales</taxon>
        <taxon>Bifidobacteriaceae</taxon>
        <taxon>Pseudoscardovia</taxon>
    </lineage>
</organism>
<dbReference type="GO" id="GO:0007165">
    <property type="term" value="P:signal transduction"/>
    <property type="evidence" value="ECO:0007669"/>
    <property type="project" value="TreeGrafter"/>
</dbReference>
<dbReference type="CDD" id="cd01637">
    <property type="entry name" value="IMPase_like"/>
    <property type="match status" value="1"/>
</dbReference>
<keyword evidence="3" id="KW-1185">Reference proteome</keyword>
<keyword evidence="1" id="KW-0479">Metal-binding</keyword>
<evidence type="ECO:0000256" key="1">
    <source>
        <dbReference type="PIRSR" id="PIRSR600760-2"/>
    </source>
</evidence>
<dbReference type="Gene3D" id="3.30.540.10">
    <property type="entry name" value="Fructose-1,6-Bisphosphatase, subunit A, domain 1"/>
    <property type="match status" value="1"/>
</dbReference>
<dbReference type="PRINTS" id="PR00377">
    <property type="entry name" value="IMPHPHTASES"/>
</dbReference>
<dbReference type="InterPro" id="IPR000760">
    <property type="entry name" value="Inositol_monophosphatase-like"/>
</dbReference>